<dbReference type="PANTHER" id="PTHR30055:SF234">
    <property type="entry name" value="HTH-TYPE TRANSCRIPTIONAL REGULATOR BETI"/>
    <property type="match status" value="1"/>
</dbReference>
<evidence type="ECO:0000256" key="3">
    <source>
        <dbReference type="ARBA" id="ARBA00023163"/>
    </source>
</evidence>
<dbReference type="RefSeq" id="WP_091679040.1">
    <property type="nucleotide sequence ID" value="NZ_FOKG01000030.1"/>
</dbReference>
<dbReference type="InterPro" id="IPR023772">
    <property type="entry name" value="DNA-bd_HTH_TetR-type_CS"/>
</dbReference>
<dbReference type="AlphaFoldDB" id="A0A1I1CIE1"/>
<dbReference type="GO" id="GO:0003700">
    <property type="term" value="F:DNA-binding transcription factor activity"/>
    <property type="evidence" value="ECO:0007669"/>
    <property type="project" value="TreeGrafter"/>
</dbReference>
<sequence length="192" mass="19702">MGRPRKISDDELMAACGRAIGRYGPGFTLAQVAAEAGVAVGTVSGRFGSKHGLLVAMMTAGGAGAAQRMRSAADRHRDPAEAILAAVLVAAEGVDDPATTTNHLAQLGVDMSDPDLRDGLVAMRAEVRAVLRSLLAAAALPSAPPPARAARIIAALAHGTQLDWALSPTGKLRDRLRGDVRAVLDAWSGPDA</sequence>
<keyword evidence="2" id="KW-0238">DNA-binding</keyword>
<dbReference type="GO" id="GO:0000976">
    <property type="term" value="F:transcription cis-regulatory region binding"/>
    <property type="evidence" value="ECO:0007669"/>
    <property type="project" value="TreeGrafter"/>
</dbReference>
<dbReference type="Proteomes" id="UP000243799">
    <property type="component" value="Unassembled WGS sequence"/>
</dbReference>
<organism evidence="5 6">
    <name type="scientific">Amycolatopsis marina</name>
    <dbReference type="NCBI Taxonomy" id="490629"/>
    <lineage>
        <taxon>Bacteria</taxon>
        <taxon>Bacillati</taxon>
        <taxon>Actinomycetota</taxon>
        <taxon>Actinomycetes</taxon>
        <taxon>Pseudonocardiales</taxon>
        <taxon>Pseudonocardiaceae</taxon>
        <taxon>Amycolatopsis</taxon>
    </lineage>
</organism>
<dbReference type="SUPFAM" id="SSF48498">
    <property type="entry name" value="Tetracyclin repressor-like, C-terminal domain"/>
    <property type="match status" value="1"/>
</dbReference>
<evidence type="ECO:0000259" key="4">
    <source>
        <dbReference type="Pfam" id="PF00440"/>
    </source>
</evidence>
<protein>
    <submittedName>
        <fullName evidence="5">Transcriptional regulator, TetR family</fullName>
    </submittedName>
</protein>
<dbReference type="PANTHER" id="PTHR30055">
    <property type="entry name" value="HTH-TYPE TRANSCRIPTIONAL REGULATOR RUTR"/>
    <property type="match status" value="1"/>
</dbReference>
<name>A0A1I1CIE1_9PSEU</name>
<evidence type="ECO:0000313" key="5">
    <source>
        <dbReference type="EMBL" id="SFB62294.1"/>
    </source>
</evidence>
<dbReference type="InterPro" id="IPR009057">
    <property type="entry name" value="Homeodomain-like_sf"/>
</dbReference>
<dbReference type="Gene3D" id="1.10.357.10">
    <property type="entry name" value="Tetracycline Repressor, domain 2"/>
    <property type="match status" value="1"/>
</dbReference>
<accession>A0A1I1CIE1</accession>
<keyword evidence="1" id="KW-0805">Transcription regulation</keyword>
<keyword evidence="6" id="KW-1185">Reference proteome</keyword>
<evidence type="ECO:0000256" key="2">
    <source>
        <dbReference type="ARBA" id="ARBA00023125"/>
    </source>
</evidence>
<dbReference type="InterPro" id="IPR001647">
    <property type="entry name" value="HTH_TetR"/>
</dbReference>
<dbReference type="InterPro" id="IPR036271">
    <property type="entry name" value="Tet_transcr_reg_TetR-rel_C_sf"/>
</dbReference>
<evidence type="ECO:0000313" key="6">
    <source>
        <dbReference type="Proteomes" id="UP000243799"/>
    </source>
</evidence>
<dbReference type="STRING" id="490629.SAMN05216266_13041"/>
<proteinExistence type="predicted"/>
<gene>
    <name evidence="5" type="ORF">SAMN05216266_13041</name>
</gene>
<feature type="domain" description="HTH tetR-type" evidence="4">
    <location>
        <begin position="21"/>
        <end position="57"/>
    </location>
</feature>
<reference evidence="6" key="1">
    <citation type="submission" date="2016-10" db="EMBL/GenBank/DDBJ databases">
        <authorList>
            <person name="Varghese N."/>
            <person name="Submissions S."/>
        </authorList>
    </citation>
    <scope>NUCLEOTIDE SEQUENCE [LARGE SCALE GENOMIC DNA]</scope>
    <source>
        <strain evidence="6">CGMCC 4.3568</strain>
    </source>
</reference>
<dbReference type="OrthoDB" id="3572434at2"/>
<dbReference type="EMBL" id="FOKG01000030">
    <property type="protein sequence ID" value="SFB62294.1"/>
    <property type="molecule type" value="Genomic_DNA"/>
</dbReference>
<evidence type="ECO:0000256" key="1">
    <source>
        <dbReference type="ARBA" id="ARBA00023015"/>
    </source>
</evidence>
<dbReference type="Pfam" id="PF00440">
    <property type="entry name" value="TetR_N"/>
    <property type="match status" value="1"/>
</dbReference>
<keyword evidence="3" id="KW-0804">Transcription</keyword>
<dbReference type="PROSITE" id="PS01081">
    <property type="entry name" value="HTH_TETR_1"/>
    <property type="match status" value="1"/>
</dbReference>
<dbReference type="SUPFAM" id="SSF46689">
    <property type="entry name" value="Homeodomain-like"/>
    <property type="match status" value="1"/>
</dbReference>
<dbReference type="InterPro" id="IPR050109">
    <property type="entry name" value="HTH-type_TetR-like_transc_reg"/>
</dbReference>